<evidence type="ECO:0000313" key="10">
    <source>
        <dbReference type="Proteomes" id="UP000054695"/>
    </source>
</evidence>
<dbReference type="Gene3D" id="1.20.1720.10">
    <property type="entry name" value="Multidrug resistance protein D"/>
    <property type="match status" value="1"/>
</dbReference>
<dbReference type="EMBL" id="LNXU01000012">
    <property type="protein sequence ID" value="KTC75055.1"/>
    <property type="molecule type" value="Genomic_DNA"/>
</dbReference>
<evidence type="ECO:0000256" key="6">
    <source>
        <dbReference type="ARBA" id="ARBA00023136"/>
    </source>
</evidence>
<dbReference type="RefSeq" id="WP_058458723.1">
    <property type="nucleotide sequence ID" value="NZ_CAAAIY010000004.1"/>
</dbReference>
<dbReference type="CDD" id="cd17321">
    <property type="entry name" value="MFS_MMR_MDR_like"/>
    <property type="match status" value="1"/>
</dbReference>
<feature type="transmembrane region" description="Helical" evidence="7">
    <location>
        <begin position="202"/>
        <end position="223"/>
    </location>
</feature>
<feature type="transmembrane region" description="Helical" evidence="7">
    <location>
        <begin position="468"/>
        <end position="492"/>
    </location>
</feature>
<keyword evidence="2" id="KW-0813">Transport</keyword>
<dbReference type="AlphaFoldDB" id="A0A0W0RV55"/>
<dbReference type="SUPFAM" id="SSF103473">
    <property type="entry name" value="MFS general substrate transporter"/>
    <property type="match status" value="1"/>
</dbReference>
<evidence type="ECO:0000256" key="1">
    <source>
        <dbReference type="ARBA" id="ARBA00004651"/>
    </source>
</evidence>
<dbReference type="GO" id="GO:0022857">
    <property type="term" value="F:transmembrane transporter activity"/>
    <property type="evidence" value="ECO:0007669"/>
    <property type="project" value="InterPro"/>
</dbReference>
<dbReference type="InterPro" id="IPR020846">
    <property type="entry name" value="MFS_dom"/>
</dbReference>
<proteinExistence type="predicted"/>
<feature type="transmembrane region" description="Helical" evidence="7">
    <location>
        <begin position="12"/>
        <end position="31"/>
    </location>
</feature>
<keyword evidence="10" id="KW-1185">Reference proteome</keyword>
<organism evidence="9 10">
    <name type="scientific">Legionella bozemanae</name>
    <name type="common">Fluoribacter bozemanae</name>
    <dbReference type="NCBI Taxonomy" id="447"/>
    <lineage>
        <taxon>Bacteria</taxon>
        <taxon>Pseudomonadati</taxon>
        <taxon>Pseudomonadota</taxon>
        <taxon>Gammaproteobacteria</taxon>
        <taxon>Legionellales</taxon>
        <taxon>Legionellaceae</taxon>
        <taxon>Legionella</taxon>
    </lineage>
</organism>
<evidence type="ECO:0000256" key="4">
    <source>
        <dbReference type="ARBA" id="ARBA00022692"/>
    </source>
</evidence>
<dbReference type="STRING" id="447.Lboz_1042"/>
<dbReference type="PANTHER" id="PTHR42718">
    <property type="entry name" value="MAJOR FACILITATOR SUPERFAMILY MULTIDRUG TRANSPORTER MFSC"/>
    <property type="match status" value="1"/>
</dbReference>
<dbReference type="GO" id="GO:0005886">
    <property type="term" value="C:plasma membrane"/>
    <property type="evidence" value="ECO:0007669"/>
    <property type="project" value="UniProtKB-SubCell"/>
</dbReference>
<dbReference type="PRINTS" id="PR01036">
    <property type="entry name" value="TCRTETB"/>
</dbReference>
<keyword evidence="6 7" id="KW-0472">Membrane</keyword>
<feature type="transmembrane region" description="Helical" evidence="7">
    <location>
        <begin position="107"/>
        <end position="128"/>
    </location>
</feature>
<dbReference type="InterPro" id="IPR036259">
    <property type="entry name" value="MFS_trans_sf"/>
</dbReference>
<dbReference type="PANTHER" id="PTHR42718:SF46">
    <property type="entry name" value="BLR6921 PROTEIN"/>
    <property type="match status" value="1"/>
</dbReference>
<comment type="caution">
    <text evidence="9">The sequence shown here is derived from an EMBL/GenBank/DDBJ whole genome shotgun (WGS) entry which is preliminary data.</text>
</comment>
<evidence type="ECO:0000259" key="8">
    <source>
        <dbReference type="PROSITE" id="PS50850"/>
    </source>
</evidence>
<evidence type="ECO:0000256" key="7">
    <source>
        <dbReference type="SAM" id="Phobius"/>
    </source>
</evidence>
<feature type="transmembrane region" description="Helical" evidence="7">
    <location>
        <begin position="396"/>
        <end position="423"/>
    </location>
</feature>
<name>A0A0W0RV55_LEGBO</name>
<feature type="transmembrane region" description="Helical" evidence="7">
    <location>
        <begin position="331"/>
        <end position="354"/>
    </location>
</feature>
<feature type="transmembrane region" description="Helical" evidence="7">
    <location>
        <begin position="140"/>
        <end position="164"/>
    </location>
</feature>
<feature type="transmembrane region" description="Helical" evidence="7">
    <location>
        <begin position="82"/>
        <end position="101"/>
    </location>
</feature>
<feature type="transmembrane region" description="Helical" evidence="7">
    <location>
        <begin position="170"/>
        <end position="190"/>
    </location>
</feature>
<sequence>MSITSKVNNYQHKWYAFIGIALLSFGCYLDYTVVNVALPTIQHELQANLVSMQWVMNIYFLALCVLATVMGGIGDLYGRRRCLYLGGGIFVIASIIAGISSDIHWLILGRLLQGVGAAIIFPLGLSLLPQFFPEEERGKAVAWFGSIGGIALALGPLLGGLIVTYLGWRWIFFINIPICLLGYIFCFKSVSESQTNTQQLSLDIRGMFLLALTMGGIVLGLIYSQSYGWTASVTLICFAVAIITGILLIKAEENHPNPLIDFKDYSNLLFSSGAILCFLAGILSAVTLFFDPQYLQIIKGQSAELSGFVLFAIPVSVFLMAFFVGKLISRLGLLHTILLGLFLACFSALLQVFFTSNISIFYVIFAFICLGGMWAMGNTVSIIAAQTAVGPERASVATGSMVTLFNIGGSIGLTLAIVIYNFVTDDVLSKLMGLNETQTSSLKDFIANPTHSLQLPENDLIHQLFNKIFMNGFIGVMGFLFISSLIAFVVVWRGKRAESKIKVNTLTHVKRNGSIA</sequence>
<dbReference type="InterPro" id="IPR011701">
    <property type="entry name" value="MFS"/>
</dbReference>
<feature type="domain" description="Major facilitator superfamily (MFS) profile" evidence="8">
    <location>
        <begin position="16"/>
        <end position="495"/>
    </location>
</feature>
<keyword evidence="4 7" id="KW-0812">Transmembrane</keyword>
<dbReference type="Pfam" id="PF07690">
    <property type="entry name" value="MFS_1"/>
    <property type="match status" value="2"/>
</dbReference>
<evidence type="ECO:0000256" key="5">
    <source>
        <dbReference type="ARBA" id="ARBA00022989"/>
    </source>
</evidence>
<dbReference type="Proteomes" id="UP000054695">
    <property type="component" value="Unassembled WGS sequence"/>
</dbReference>
<comment type="subcellular location">
    <subcellularLocation>
        <location evidence="1">Cell membrane</location>
        <topology evidence="1">Multi-pass membrane protein</topology>
    </subcellularLocation>
</comment>
<protein>
    <submittedName>
        <fullName evidence="9">Multidrug efflux system protein</fullName>
    </submittedName>
</protein>
<feature type="transmembrane region" description="Helical" evidence="7">
    <location>
        <begin position="229"/>
        <end position="249"/>
    </location>
</feature>
<keyword evidence="3" id="KW-1003">Cell membrane</keyword>
<dbReference type="PROSITE" id="PS51257">
    <property type="entry name" value="PROKAR_LIPOPROTEIN"/>
    <property type="match status" value="1"/>
</dbReference>
<feature type="transmembrane region" description="Helical" evidence="7">
    <location>
        <begin position="305"/>
        <end position="324"/>
    </location>
</feature>
<dbReference type="PATRIC" id="fig|447.4.peg.1120"/>
<gene>
    <name evidence="9" type="primary">emrB_1</name>
    <name evidence="9" type="ORF">Lboz_1042</name>
</gene>
<feature type="transmembrane region" description="Helical" evidence="7">
    <location>
        <begin position="360"/>
        <end position="384"/>
    </location>
</feature>
<evidence type="ECO:0000256" key="3">
    <source>
        <dbReference type="ARBA" id="ARBA00022475"/>
    </source>
</evidence>
<keyword evidence="5 7" id="KW-1133">Transmembrane helix</keyword>
<dbReference type="PROSITE" id="PS50850">
    <property type="entry name" value="MFS"/>
    <property type="match status" value="1"/>
</dbReference>
<dbReference type="Gene3D" id="1.20.1250.20">
    <property type="entry name" value="MFS general substrate transporter like domains"/>
    <property type="match status" value="1"/>
</dbReference>
<evidence type="ECO:0000256" key="2">
    <source>
        <dbReference type="ARBA" id="ARBA00022448"/>
    </source>
</evidence>
<reference evidence="9 10" key="1">
    <citation type="submission" date="2015-11" db="EMBL/GenBank/DDBJ databases">
        <title>Genomic analysis of 38 Legionella species identifies large and diverse effector repertoires.</title>
        <authorList>
            <person name="Burstein D."/>
            <person name="Amaro F."/>
            <person name="Zusman T."/>
            <person name="Lifshitz Z."/>
            <person name="Cohen O."/>
            <person name="Gilbert J.A."/>
            <person name="Pupko T."/>
            <person name="Shuman H.A."/>
            <person name="Segal G."/>
        </authorList>
    </citation>
    <scope>NUCLEOTIDE SEQUENCE [LARGE SCALE GENOMIC DNA]</scope>
    <source>
        <strain evidence="9 10">WIGA</strain>
    </source>
</reference>
<evidence type="ECO:0000313" key="9">
    <source>
        <dbReference type="EMBL" id="KTC75055.1"/>
    </source>
</evidence>
<accession>A0A0W0RV55</accession>
<feature type="transmembrane region" description="Helical" evidence="7">
    <location>
        <begin position="51"/>
        <end position="70"/>
    </location>
</feature>
<dbReference type="OrthoDB" id="9812221at2"/>
<feature type="transmembrane region" description="Helical" evidence="7">
    <location>
        <begin position="269"/>
        <end position="290"/>
    </location>
</feature>